<dbReference type="PANTHER" id="PTHR39330">
    <property type="entry name" value="ETHANOLAMINE AMMONIA-LYASE LIGHT CHAIN"/>
    <property type="match status" value="1"/>
</dbReference>
<comment type="caution">
    <text evidence="6">The sequence shown here is derived from an EMBL/GenBank/DDBJ whole genome shotgun (WGS) entry which is preliminary data.</text>
</comment>
<comment type="catalytic activity">
    <reaction evidence="5">
        <text>ethanolamine = acetaldehyde + NH4(+)</text>
        <dbReference type="Rhea" id="RHEA:15313"/>
        <dbReference type="ChEBI" id="CHEBI:15343"/>
        <dbReference type="ChEBI" id="CHEBI:28938"/>
        <dbReference type="ChEBI" id="CHEBI:57603"/>
        <dbReference type="EC" id="4.3.1.7"/>
    </reaction>
</comment>
<dbReference type="InterPro" id="IPR009246">
    <property type="entry name" value="EutC"/>
</dbReference>
<name>A0ABW5C6Q6_9PROT</name>
<dbReference type="PANTHER" id="PTHR39330:SF1">
    <property type="entry name" value="ETHANOLAMINE AMMONIA-LYASE SMALL SUBUNIT"/>
    <property type="match status" value="1"/>
</dbReference>
<comment type="pathway">
    <text evidence="5">Amine and polyamine degradation; ethanolamine degradation.</text>
</comment>
<dbReference type="InterPro" id="IPR042251">
    <property type="entry name" value="EutC_C"/>
</dbReference>
<comment type="subunit">
    <text evidence="5">The basic unit is a heterodimer which dimerizes to form tetramers. The heterotetramers trimerize; 6 large subunits form a core ring with 6 small subunits projecting outwards.</text>
</comment>
<comment type="function">
    <text evidence="5">Catalyzes the deamination of various vicinal amino-alcohols to oxo compounds. Allows this organism to utilize ethanolamine as the sole source of nitrogen and carbon in the presence of external vitamin B12.</text>
</comment>
<comment type="subcellular location">
    <subcellularLocation>
        <location evidence="5">Bacterial microcompartment</location>
    </subcellularLocation>
</comment>
<gene>
    <name evidence="5 6" type="primary">eutC</name>
    <name evidence="6" type="ORF">ACFSNB_01010</name>
</gene>
<feature type="binding site" evidence="5">
    <location>
        <position position="177"/>
    </location>
    <ligand>
        <name>adenosylcob(III)alamin</name>
        <dbReference type="ChEBI" id="CHEBI:18408"/>
    </ligand>
</feature>
<dbReference type="GO" id="GO:0008851">
    <property type="term" value="F:ethanolamine ammonia-lyase activity"/>
    <property type="evidence" value="ECO:0007669"/>
    <property type="project" value="UniProtKB-EC"/>
</dbReference>
<evidence type="ECO:0000256" key="1">
    <source>
        <dbReference type="ARBA" id="ARBA00022628"/>
    </source>
</evidence>
<evidence type="ECO:0000313" key="6">
    <source>
        <dbReference type="EMBL" id="MFD2232376.1"/>
    </source>
</evidence>
<dbReference type="Pfam" id="PF05985">
    <property type="entry name" value="EutC"/>
    <property type="match status" value="1"/>
</dbReference>
<protein>
    <recommendedName>
        <fullName evidence="5">Ethanolamine ammonia-lyase small subunit</fullName>
        <shortName evidence="5">EAL small subunit</shortName>
        <ecNumber evidence="5">4.3.1.7</ecNumber>
    </recommendedName>
</protein>
<dbReference type="NCBIfam" id="NF003971">
    <property type="entry name" value="PRK05465.1"/>
    <property type="match status" value="1"/>
</dbReference>
<evidence type="ECO:0000256" key="4">
    <source>
        <dbReference type="ARBA" id="ARBA00024446"/>
    </source>
</evidence>
<organism evidence="6 7">
    <name type="scientific">Phaeospirillum tilakii</name>
    <dbReference type="NCBI Taxonomy" id="741673"/>
    <lineage>
        <taxon>Bacteria</taxon>
        <taxon>Pseudomonadati</taxon>
        <taxon>Pseudomonadota</taxon>
        <taxon>Alphaproteobacteria</taxon>
        <taxon>Rhodospirillales</taxon>
        <taxon>Rhodospirillaceae</taxon>
        <taxon>Phaeospirillum</taxon>
    </lineage>
</organism>
<dbReference type="Proteomes" id="UP001597296">
    <property type="component" value="Unassembled WGS sequence"/>
</dbReference>
<proteinExistence type="inferred from homology"/>
<keyword evidence="7" id="KW-1185">Reference proteome</keyword>
<accession>A0ABW5C6Q6</accession>
<evidence type="ECO:0000256" key="5">
    <source>
        <dbReference type="HAMAP-Rule" id="MF_00601"/>
    </source>
</evidence>
<comment type="cofactor">
    <cofactor evidence="5">
        <name>adenosylcob(III)alamin</name>
        <dbReference type="ChEBI" id="CHEBI:18408"/>
    </cofactor>
    <text evidence="5">Binds between the large and small subunits.</text>
</comment>
<keyword evidence="1 5" id="KW-0846">Cobalamin</keyword>
<evidence type="ECO:0000313" key="7">
    <source>
        <dbReference type="Proteomes" id="UP001597296"/>
    </source>
</evidence>
<dbReference type="HAMAP" id="MF_00601">
    <property type="entry name" value="EutC"/>
    <property type="match status" value="1"/>
</dbReference>
<feature type="binding site" evidence="5">
    <location>
        <position position="206"/>
    </location>
    <ligand>
        <name>adenosylcob(III)alamin</name>
        <dbReference type="ChEBI" id="CHEBI:18408"/>
    </ligand>
</feature>
<dbReference type="InterPro" id="IPR042255">
    <property type="entry name" value="EutC_N"/>
</dbReference>
<evidence type="ECO:0000256" key="3">
    <source>
        <dbReference type="ARBA" id="ARBA00023285"/>
    </source>
</evidence>
<feature type="binding site" evidence="5">
    <location>
        <position position="156"/>
    </location>
    <ligand>
        <name>adenosylcob(III)alamin</name>
        <dbReference type="ChEBI" id="CHEBI:18408"/>
    </ligand>
</feature>
<keyword evidence="2 5" id="KW-0456">Lyase</keyword>
<reference evidence="7" key="1">
    <citation type="journal article" date="2019" name="Int. J. Syst. Evol. Microbiol.">
        <title>The Global Catalogue of Microorganisms (GCM) 10K type strain sequencing project: providing services to taxonomists for standard genome sequencing and annotation.</title>
        <authorList>
            <consortium name="The Broad Institute Genomics Platform"/>
            <consortium name="The Broad Institute Genome Sequencing Center for Infectious Disease"/>
            <person name="Wu L."/>
            <person name="Ma J."/>
        </authorList>
    </citation>
    <scope>NUCLEOTIDE SEQUENCE [LARGE SCALE GENOMIC DNA]</scope>
    <source>
        <strain evidence="7">KCTC 15012</strain>
    </source>
</reference>
<dbReference type="EC" id="4.3.1.7" evidence="5"/>
<dbReference type="Gene3D" id="1.10.30.40">
    <property type="entry name" value="Ethanolamine ammonia-lyase light chain (EutC), N-terminal domain"/>
    <property type="match status" value="1"/>
</dbReference>
<dbReference type="RefSeq" id="WP_377313624.1">
    <property type="nucleotide sequence ID" value="NZ_JBHUIY010000001.1"/>
</dbReference>
<keyword evidence="3 5" id="KW-0170">Cobalt</keyword>
<comment type="similarity">
    <text evidence="5">Belongs to the EutC family.</text>
</comment>
<dbReference type="PIRSF" id="PIRSF018982">
    <property type="entry name" value="EutC"/>
    <property type="match status" value="1"/>
</dbReference>
<sequence length="264" mass="27474">MTDDRNTPPALDPFARFRAATRARIGLGRAGDAAPLAARLDFQLAHAGARDAVHGRVDWDRLEAELPPWPSGRAVRVKSAAPDRDTYLRRPDLGRRLDPAGATLPAAGDWDLAVVIGDGLSAAAIQAWAAPVLAALLPLLPGWRLAPLVLAEQARVALGDPIGAALGARQVAVLIGERPGLTSADSLGIYLTWDPRPGRRDSERNCISNVHGAGLPPARAAAKLAWLAGAARRLGLTGIDLKEDADAALTAAPAAPTLLSSVSS</sequence>
<dbReference type="Gene3D" id="3.40.50.11240">
    <property type="entry name" value="Ethanolamine ammonia-lyase light chain (EutC)"/>
    <property type="match status" value="1"/>
</dbReference>
<dbReference type="EMBL" id="JBHUIY010000001">
    <property type="protein sequence ID" value="MFD2232376.1"/>
    <property type="molecule type" value="Genomic_DNA"/>
</dbReference>
<keyword evidence="4 5" id="KW-1283">Bacterial microcompartment</keyword>
<evidence type="ECO:0000256" key="2">
    <source>
        <dbReference type="ARBA" id="ARBA00023239"/>
    </source>
</evidence>